<keyword evidence="3" id="KW-1185">Reference proteome</keyword>
<name>A0AAE1FTW5_PETCI</name>
<evidence type="ECO:0000313" key="3">
    <source>
        <dbReference type="Proteomes" id="UP001286313"/>
    </source>
</evidence>
<feature type="region of interest" description="Disordered" evidence="1">
    <location>
        <begin position="69"/>
        <end position="93"/>
    </location>
</feature>
<gene>
    <name evidence="2" type="ORF">Pcinc_015054</name>
</gene>
<sequence>MALNPYTEIAVGTQHFQLLERFTVILYDKTSALEHVDETRKELFCQKGKTMEALPPTQDALLQHYDIHGYPPREEPQLRPPHLQTAQQSGTLA</sequence>
<dbReference type="Proteomes" id="UP001286313">
    <property type="component" value="Unassembled WGS sequence"/>
</dbReference>
<proteinExistence type="predicted"/>
<evidence type="ECO:0000313" key="2">
    <source>
        <dbReference type="EMBL" id="KAK3880452.1"/>
    </source>
</evidence>
<organism evidence="2 3">
    <name type="scientific">Petrolisthes cinctipes</name>
    <name type="common">Flat porcelain crab</name>
    <dbReference type="NCBI Taxonomy" id="88211"/>
    <lineage>
        <taxon>Eukaryota</taxon>
        <taxon>Metazoa</taxon>
        <taxon>Ecdysozoa</taxon>
        <taxon>Arthropoda</taxon>
        <taxon>Crustacea</taxon>
        <taxon>Multicrustacea</taxon>
        <taxon>Malacostraca</taxon>
        <taxon>Eumalacostraca</taxon>
        <taxon>Eucarida</taxon>
        <taxon>Decapoda</taxon>
        <taxon>Pleocyemata</taxon>
        <taxon>Anomura</taxon>
        <taxon>Galatheoidea</taxon>
        <taxon>Porcellanidae</taxon>
        <taxon>Petrolisthes</taxon>
    </lineage>
</organism>
<evidence type="ECO:0000256" key="1">
    <source>
        <dbReference type="SAM" id="MobiDB-lite"/>
    </source>
</evidence>
<comment type="caution">
    <text evidence="2">The sequence shown here is derived from an EMBL/GenBank/DDBJ whole genome shotgun (WGS) entry which is preliminary data.</text>
</comment>
<protein>
    <submittedName>
        <fullName evidence="2">Uncharacterized protein</fullName>
    </submittedName>
</protein>
<accession>A0AAE1FTW5</accession>
<reference evidence="2" key="1">
    <citation type="submission" date="2023-10" db="EMBL/GenBank/DDBJ databases">
        <title>Genome assemblies of two species of porcelain crab, Petrolisthes cinctipes and Petrolisthes manimaculis (Anomura: Porcellanidae).</title>
        <authorList>
            <person name="Angst P."/>
        </authorList>
    </citation>
    <scope>NUCLEOTIDE SEQUENCE</scope>
    <source>
        <strain evidence="2">PB745_01</strain>
        <tissue evidence="2">Gill</tissue>
    </source>
</reference>
<dbReference type="AlphaFoldDB" id="A0AAE1FTW5"/>
<dbReference type="EMBL" id="JAWQEG010001323">
    <property type="protein sequence ID" value="KAK3880452.1"/>
    <property type="molecule type" value="Genomic_DNA"/>
</dbReference>
<feature type="compositionally biased region" description="Polar residues" evidence="1">
    <location>
        <begin position="84"/>
        <end position="93"/>
    </location>
</feature>